<organism evidence="7 8">
    <name type="scientific">Limnoglobus roseus</name>
    <dbReference type="NCBI Taxonomy" id="2598579"/>
    <lineage>
        <taxon>Bacteria</taxon>
        <taxon>Pseudomonadati</taxon>
        <taxon>Planctomycetota</taxon>
        <taxon>Planctomycetia</taxon>
        <taxon>Gemmatales</taxon>
        <taxon>Gemmataceae</taxon>
        <taxon>Limnoglobus</taxon>
    </lineage>
</organism>
<dbReference type="AlphaFoldDB" id="A0A5C1AHG7"/>
<feature type="transmembrane region" description="Helical" evidence="6">
    <location>
        <begin position="63"/>
        <end position="84"/>
    </location>
</feature>
<keyword evidence="3 6" id="KW-0812">Transmembrane</keyword>
<dbReference type="Proteomes" id="UP000324974">
    <property type="component" value="Chromosome"/>
</dbReference>
<gene>
    <name evidence="7" type="ORF">PX52LOC_05288</name>
</gene>
<feature type="transmembrane region" description="Helical" evidence="6">
    <location>
        <begin position="252"/>
        <end position="269"/>
    </location>
</feature>
<evidence type="ECO:0000256" key="1">
    <source>
        <dbReference type="ARBA" id="ARBA00004651"/>
    </source>
</evidence>
<evidence type="ECO:0000256" key="6">
    <source>
        <dbReference type="SAM" id="Phobius"/>
    </source>
</evidence>
<dbReference type="InterPro" id="IPR001851">
    <property type="entry name" value="ABC_transp_permease"/>
</dbReference>
<evidence type="ECO:0000256" key="4">
    <source>
        <dbReference type="ARBA" id="ARBA00022989"/>
    </source>
</evidence>
<evidence type="ECO:0000313" key="8">
    <source>
        <dbReference type="Proteomes" id="UP000324974"/>
    </source>
</evidence>
<sequence>MKSNFPSWSVVLFAALVLYPLFPAFDQHFFNVTSRSLGVELPGLFLFAILALALNVVVGYTGLLHLGIAAFFGIGAYTVGILTAPINPFGISFWAALLVATVVATLAGLLLGAPALRLRGDYLALVTLGFGEVVRFTIKNLPAITEGPKGVSPLPAPVLPGVTVDWNTDYRPFYYLALAALALTFYFLYRLERSKLGRAWVAIREDELAASCMGLNTSRLKLAAFAVTAGIAGFAGGIYATKMTSTVGPEAYDFNKSIFVLCCLILGGLGSRSGVLLGVFLLYGFDYILSPIIDGFIQASGLGQGKIWQQFSGWRLIVFGLVLIVVMRVRPQGLLPNDRVEEELRHAPPATGV</sequence>
<keyword evidence="8" id="KW-1185">Reference proteome</keyword>
<feature type="transmembrane region" description="Helical" evidence="6">
    <location>
        <begin position="222"/>
        <end position="240"/>
    </location>
</feature>
<evidence type="ECO:0000256" key="3">
    <source>
        <dbReference type="ARBA" id="ARBA00022692"/>
    </source>
</evidence>
<dbReference type="GO" id="GO:0015658">
    <property type="term" value="F:branched-chain amino acid transmembrane transporter activity"/>
    <property type="evidence" value="ECO:0007669"/>
    <property type="project" value="InterPro"/>
</dbReference>
<keyword evidence="4 6" id="KW-1133">Transmembrane helix</keyword>
<dbReference type="EMBL" id="CP042425">
    <property type="protein sequence ID" value="QEL18270.1"/>
    <property type="molecule type" value="Genomic_DNA"/>
</dbReference>
<protein>
    <submittedName>
        <fullName evidence="7">Branched-chain amino acid ABC transporter permease</fullName>
    </submittedName>
</protein>
<feature type="transmembrane region" description="Helical" evidence="6">
    <location>
        <begin position="37"/>
        <end position="57"/>
    </location>
</feature>
<comment type="subcellular location">
    <subcellularLocation>
        <location evidence="1">Cell membrane</location>
        <topology evidence="1">Multi-pass membrane protein</topology>
    </subcellularLocation>
</comment>
<reference evidence="8" key="1">
    <citation type="submission" date="2019-08" db="EMBL/GenBank/DDBJ databases">
        <title>Limnoglobus roseus gen. nov., sp. nov., a novel freshwater planctomycete with a giant genome from the family Gemmataceae.</title>
        <authorList>
            <person name="Kulichevskaya I.S."/>
            <person name="Naumoff D.G."/>
            <person name="Miroshnikov K."/>
            <person name="Ivanova A."/>
            <person name="Philippov D.A."/>
            <person name="Hakobyan A."/>
            <person name="Rijpstra I.C."/>
            <person name="Sinninghe Damste J.S."/>
            <person name="Liesack W."/>
            <person name="Dedysh S.N."/>
        </authorList>
    </citation>
    <scope>NUCLEOTIDE SEQUENCE [LARGE SCALE GENOMIC DNA]</scope>
    <source>
        <strain evidence="8">PX52</strain>
    </source>
</reference>
<dbReference type="CDD" id="cd06581">
    <property type="entry name" value="TM_PBP1_LivM_like"/>
    <property type="match status" value="1"/>
</dbReference>
<accession>A0A5C1AHG7</accession>
<feature type="transmembrane region" description="Helical" evidence="6">
    <location>
        <begin position="313"/>
        <end position="329"/>
    </location>
</feature>
<evidence type="ECO:0000256" key="5">
    <source>
        <dbReference type="ARBA" id="ARBA00023136"/>
    </source>
</evidence>
<evidence type="ECO:0000256" key="2">
    <source>
        <dbReference type="ARBA" id="ARBA00022475"/>
    </source>
</evidence>
<feature type="transmembrane region" description="Helical" evidence="6">
    <location>
        <begin position="276"/>
        <end position="293"/>
    </location>
</feature>
<dbReference type="OrthoDB" id="9789927at2"/>
<name>A0A5C1AHG7_9BACT</name>
<dbReference type="PANTHER" id="PTHR30482">
    <property type="entry name" value="HIGH-AFFINITY BRANCHED-CHAIN AMINO ACID TRANSPORT SYSTEM PERMEASE"/>
    <property type="match status" value="1"/>
</dbReference>
<feature type="transmembrane region" description="Helical" evidence="6">
    <location>
        <begin position="91"/>
        <end position="113"/>
    </location>
</feature>
<keyword evidence="5 6" id="KW-0472">Membrane</keyword>
<proteinExistence type="predicted"/>
<keyword evidence="2" id="KW-1003">Cell membrane</keyword>
<feature type="transmembrane region" description="Helical" evidence="6">
    <location>
        <begin position="172"/>
        <end position="189"/>
    </location>
</feature>
<evidence type="ECO:0000313" key="7">
    <source>
        <dbReference type="EMBL" id="QEL18270.1"/>
    </source>
</evidence>
<feature type="transmembrane region" description="Helical" evidence="6">
    <location>
        <begin position="6"/>
        <end position="25"/>
    </location>
</feature>
<dbReference type="KEGG" id="lrs:PX52LOC_05288"/>
<dbReference type="RefSeq" id="WP_149112793.1">
    <property type="nucleotide sequence ID" value="NZ_CP042425.1"/>
</dbReference>
<dbReference type="InterPro" id="IPR043428">
    <property type="entry name" value="LivM-like"/>
</dbReference>
<dbReference type="GO" id="GO:0005886">
    <property type="term" value="C:plasma membrane"/>
    <property type="evidence" value="ECO:0007669"/>
    <property type="project" value="UniProtKB-SubCell"/>
</dbReference>
<dbReference type="Pfam" id="PF02653">
    <property type="entry name" value="BPD_transp_2"/>
    <property type="match status" value="1"/>
</dbReference>
<dbReference type="PANTHER" id="PTHR30482:SF10">
    <property type="entry name" value="HIGH-AFFINITY BRANCHED-CHAIN AMINO ACID TRANSPORT PROTEIN BRAE"/>
    <property type="match status" value="1"/>
</dbReference>